<dbReference type="PANTHER" id="PTHR45695">
    <property type="entry name" value="LEUCOKININ RECEPTOR-RELATED"/>
    <property type="match status" value="1"/>
</dbReference>
<organism evidence="11 12">
    <name type="scientific">Pocillopora meandrina</name>
    <dbReference type="NCBI Taxonomy" id="46732"/>
    <lineage>
        <taxon>Eukaryota</taxon>
        <taxon>Metazoa</taxon>
        <taxon>Cnidaria</taxon>
        <taxon>Anthozoa</taxon>
        <taxon>Hexacorallia</taxon>
        <taxon>Scleractinia</taxon>
        <taxon>Astrocoeniina</taxon>
        <taxon>Pocilloporidae</taxon>
        <taxon>Pocillopora</taxon>
    </lineage>
</organism>
<evidence type="ECO:0000256" key="6">
    <source>
        <dbReference type="ARBA" id="ARBA00023170"/>
    </source>
</evidence>
<evidence type="ECO:0000256" key="2">
    <source>
        <dbReference type="ARBA" id="ARBA00022692"/>
    </source>
</evidence>
<keyword evidence="12" id="KW-1185">Reference proteome</keyword>
<evidence type="ECO:0000313" key="12">
    <source>
        <dbReference type="Proteomes" id="UP001159428"/>
    </source>
</evidence>
<comment type="similarity">
    <text evidence="8">Belongs to the G-protein coupled receptor 1 family.</text>
</comment>
<dbReference type="InterPro" id="IPR017452">
    <property type="entry name" value="GPCR_Rhodpsn_7TM"/>
</dbReference>
<dbReference type="Proteomes" id="UP001159428">
    <property type="component" value="Unassembled WGS sequence"/>
</dbReference>
<feature type="transmembrane region" description="Helical" evidence="9">
    <location>
        <begin position="288"/>
        <end position="308"/>
    </location>
</feature>
<dbReference type="GO" id="GO:0004930">
    <property type="term" value="F:G protein-coupled receptor activity"/>
    <property type="evidence" value="ECO:0007669"/>
    <property type="project" value="UniProtKB-KW"/>
</dbReference>
<proteinExistence type="inferred from homology"/>
<keyword evidence="3 9" id="KW-1133">Transmembrane helix</keyword>
<accession>A0AAU9WA93</accession>
<evidence type="ECO:0000313" key="11">
    <source>
        <dbReference type="EMBL" id="CAH3104518.1"/>
    </source>
</evidence>
<name>A0AAU9WA93_9CNID</name>
<keyword evidence="4 8" id="KW-0297">G-protein coupled receptor</keyword>
<feature type="transmembrane region" description="Helical" evidence="9">
    <location>
        <begin position="20"/>
        <end position="48"/>
    </location>
</feature>
<feature type="domain" description="G-protein coupled receptors family 1 profile" evidence="10">
    <location>
        <begin position="300"/>
        <end position="558"/>
    </location>
</feature>
<evidence type="ECO:0000256" key="4">
    <source>
        <dbReference type="ARBA" id="ARBA00023040"/>
    </source>
</evidence>
<feature type="transmembrane region" description="Helical" evidence="9">
    <location>
        <begin position="190"/>
        <end position="215"/>
    </location>
</feature>
<sequence>IDNNSSAKNTTLPSVYPEDSLLAAIFKCLAYSLIVVFSVTGNSLVIAAFKLNVDRKLRTVNNMFIVSMAAGDLLLTVASTPERITRILADEQWIIEGNWGVFLCKTSNYLEKLFMNVSVIHLAMIAIDRFLVVYFPHKKIITATRARVIIAIAWLGSALYCAPLFYYANLLEEHGKIYCKTRQFFNNWKVWYLFFLSLIVLTLLFVVTLYAAIIIRLWCGKTTEIVQTPIKRRVSARVNRRVLKMVAMIVIAFYCCILPYWLSRVIETTDLKKKLYCDSPIEKSFKCLAYGVVVTLSVIGNTLIIFAFKLNIDGKLRTVNNTFIVSMAAGDLLLTVASTPERITRILVNERWIIHGNWGIFLCKTTNYMEKLCMNVSVIHLAMIAIDRFVAVCYPRRRIITAKKARFIIATAWFGSAVYCVPLFYYANLLVSNENVFCKTRHFFINWRIWYLFFLSLLVLILLVVVGLYAAIIIRLWRGERGPRIRMSFRSRTNARINVRVLKMVAMIVFVFYCCILPYWIGWVFCSYYRNDLICSDTYVFVVVFLMYSNSAFNPAIYSFFNHNFRRSFRFILNKLCKCCFTNRALYIQPEPKPIYVIGRGLQDCE</sequence>
<comment type="caution">
    <text evidence="11">The sequence shown here is derived from an EMBL/GenBank/DDBJ whole genome shotgun (WGS) entry which is preliminary data.</text>
</comment>
<dbReference type="PROSITE" id="PS00237">
    <property type="entry name" value="G_PROTEIN_RECEP_F1_1"/>
    <property type="match status" value="2"/>
</dbReference>
<comment type="subcellular location">
    <subcellularLocation>
        <location evidence="1">Membrane</location>
        <topology evidence="1">Multi-pass membrane protein</topology>
    </subcellularLocation>
</comment>
<dbReference type="Gene3D" id="1.20.1070.10">
    <property type="entry name" value="Rhodopsin 7-helix transmembrane proteins"/>
    <property type="match status" value="2"/>
</dbReference>
<keyword evidence="5 9" id="KW-0472">Membrane</keyword>
<dbReference type="PANTHER" id="PTHR45695:SF9">
    <property type="entry name" value="LEUCOKININ RECEPTOR"/>
    <property type="match status" value="1"/>
</dbReference>
<feature type="transmembrane region" description="Helical" evidence="9">
    <location>
        <begin position="242"/>
        <end position="262"/>
    </location>
</feature>
<dbReference type="GO" id="GO:0005886">
    <property type="term" value="C:plasma membrane"/>
    <property type="evidence" value="ECO:0007669"/>
    <property type="project" value="TreeGrafter"/>
</dbReference>
<dbReference type="AlphaFoldDB" id="A0AAU9WA93"/>
<feature type="transmembrane region" description="Helical" evidence="9">
    <location>
        <begin position="449"/>
        <end position="477"/>
    </location>
</feature>
<keyword evidence="2 8" id="KW-0812">Transmembrane</keyword>
<feature type="transmembrane region" description="Helical" evidence="9">
    <location>
        <begin position="113"/>
        <end position="136"/>
    </location>
</feature>
<protein>
    <recommendedName>
        <fullName evidence="10">G-protein coupled receptors family 1 profile domain-containing protein</fullName>
    </recommendedName>
</protein>
<feature type="transmembrane region" description="Helical" evidence="9">
    <location>
        <begin position="148"/>
        <end position="170"/>
    </location>
</feature>
<dbReference type="CDD" id="cd00637">
    <property type="entry name" value="7tm_classA_rhodopsin-like"/>
    <property type="match status" value="2"/>
</dbReference>
<dbReference type="Pfam" id="PF00001">
    <property type="entry name" value="7tm_1"/>
    <property type="match status" value="2"/>
</dbReference>
<dbReference type="PROSITE" id="PS50262">
    <property type="entry name" value="G_PROTEIN_RECEP_F1_2"/>
    <property type="match status" value="2"/>
</dbReference>
<evidence type="ECO:0000256" key="1">
    <source>
        <dbReference type="ARBA" id="ARBA00004141"/>
    </source>
</evidence>
<feature type="non-terminal residue" evidence="11">
    <location>
        <position position="1"/>
    </location>
</feature>
<dbReference type="InterPro" id="IPR000276">
    <property type="entry name" value="GPCR_Rhodpsn"/>
</dbReference>
<evidence type="ECO:0000256" key="7">
    <source>
        <dbReference type="ARBA" id="ARBA00023224"/>
    </source>
</evidence>
<evidence type="ECO:0000256" key="3">
    <source>
        <dbReference type="ARBA" id="ARBA00022989"/>
    </source>
</evidence>
<feature type="transmembrane region" description="Helical" evidence="9">
    <location>
        <begin position="497"/>
        <end position="521"/>
    </location>
</feature>
<feature type="non-terminal residue" evidence="11">
    <location>
        <position position="606"/>
    </location>
</feature>
<dbReference type="SUPFAM" id="SSF81321">
    <property type="entry name" value="Family A G protein-coupled receptor-like"/>
    <property type="match status" value="2"/>
</dbReference>
<keyword evidence="6 8" id="KW-0675">Receptor</keyword>
<dbReference type="EMBL" id="CALNXJ010000009">
    <property type="protein sequence ID" value="CAH3104518.1"/>
    <property type="molecule type" value="Genomic_DNA"/>
</dbReference>
<keyword evidence="7 8" id="KW-0807">Transducer</keyword>
<reference evidence="11 12" key="1">
    <citation type="submission" date="2022-05" db="EMBL/GenBank/DDBJ databases">
        <authorList>
            <consortium name="Genoscope - CEA"/>
            <person name="William W."/>
        </authorList>
    </citation>
    <scope>NUCLEOTIDE SEQUENCE [LARGE SCALE GENOMIC DNA]</scope>
</reference>
<feature type="transmembrane region" description="Helical" evidence="9">
    <location>
        <begin position="407"/>
        <end position="429"/>
    </location>
</feature>
<feature type="transmembrane region" description="Helical" evidence="9">
    <location>
        <begin position="60"/>
        <end position="78"/>
    </location>
</feature>
<evidence type="ECO:0000256" key="8">
    <source>
        <dbReference type="RuleBase" id="RU000688"/>
    </source>
</evidence>
<feature type="domain" description="G-protein coupled receptors family 1 profile" evidence="10">
    <location>
        <begin position="41"/>
        <end position="308"/>
    </location>
</feature>
<evidence type="ECO:0000256" key="9">
    <source>
        <dbReference type="SAM" id="Phobius"/>
    </source>
</evidence>
<evidence type="ECO:0000259" key="10">
    <source>
        <dbReference type="PROSITE" id="PS50262"/>
    </source>
</evidence>
<dbReference type="PRINTS" id="PR00237">
    <property type="entry name" value="GPCRRHODOPSN"/>
</dbReference>
<evidence type="ECO:0000256" key="5">
    <source>
        <dbReference type="ARBA" id="ARBA00023136"/>
    </source>
</evidence>
<feature type="transmembrane region" description="Helical" evidence="9">
    <location>
        <begin position="541"/>
        <end position="561"/>
    </location>
</feature>
<gene>
    <name evidence="11" type="ORF">PMEA_00034773</name>
</gene>